<evidence type="ECO:0000256" key="1">
    <source>
        <dbReference type="SAM" id="SignalP"/>
    </source>
</evidence>
<evidence type="ECO:0000313" key="2">
    <source>
        <dbReference type="EMBL" id="CAG6455263.1"/>
    </source>
</evidence>
<organism evidence="2">
    <name type="scientific">Culex pipiens</name>
    <name type="common">House mosquito</name>
    <dbReference type="NCBI Taxonomy" id="7175"/>
    <lineage>
        <taxon>Eukaryota</taxon>
        <taxon>Metazoa</taxon>
        <taxon>Ecdysozoa</taxon>
        <taxon>Arthropoda</taxon>
        <taxon>Hexapoda</taxon>
        <taxon>Insecta</taxon>
        <taxon>Pterygota</taxon>
        <taxon>Neoptera</taxon>
        <taxon>Endopterygota</taxon>
        <taxon>Diptera</taxon>
        <taxon>Nematocera</taxon>
        <taxon>Culicoidea</taxon>
        <taxon>Culicidae</taxon>
        <taxon>Culicinae</taxon>
        <taxon>Culicini</taxon>
        <taxon>Culex</taxon>
        <taxon>Culex</taxon>
    </lineage>
</organism>
<dbReference type="EMBL" id="HBUE01028100">
    <property type="protein sequence ID" value="CAG6455263.1"/>
    <property type="molecule type" value="Transcribed_RNA"/>
</dbReference>
<keyword evidence="1" id="KW-0732">Signal</keyword>
<accession>A0A8D8F2P5</accession>
<dbReference type="AlphaFoldDB" id="A0A8D8F2P5"/>
<protein>
    <submittedName>
        <fullName evidence="2">(northern house mosquito) hypothetical protein</fullName>
    </submittedName>
</protein>
<proteinExistence type="predicted"/>
<feature type="signal peptide" evidence="1">
    <location>
        <begin position="1"/>
        <end position="18"/>
    </location>
</feature>
<sequence>MGRISAKVCFWFMSSGWTLIVNRFTPRTWNPEMVPLASAQMTKSPLSEAARHSMSYEASRKLPSLHRFSSWNSTSPLSIEMINRRFWRIPVTRGCFSTFSSLEIRNNPLVQKALVSVSSSIDTSSKLDHISATTISTHRSNKREIKSKSSTKFYKIIR</sequence>
<feature type="chain" id="PRO_5034383494" evidence="1">
    <location>
        <begin position="19"/>
        <end position="158"/>
    </location>
</feature>
<name>A0A8D8F2P5_CULPI</name>
<reference evidence="2" key="1">
    <citation type="submission" date="2021-05" db="EMBL/GenBank/DDBJ databases">
        <authorList>
            <person name="Alioto T."/>
            <person name="Alioto T."/>
            <person name="Gomez Garrido J."/>
        </authorList>
    </citation>
    <scope>NUCLEOTIDE SEQUENCE</scope>
</reference>